<keyword evidence="5" id="KW-0808">Transferase</keyword>
<protein>
    <recommendedName>
        <fullName evidence="2">rRNA 2'-O-methyltransferase fibrillarin</fullName>
    </recommendedName>
</protein>
<dbReference type="InterPro" id="IPR000692">
    <property type="entry name" value="Fibrillarin"/>
</dbReference>
<name>A0A382GYM9_9ZZZZ</name>
<dbReference type="GO" id="GO:0003723">
    <property type="term" value="F:RNA binding"/>
    <property type="evidence" value="ECO:0007669"/>
    <property type="project" value="UniProtKB-KW"/>
</dbReference>
<reference evidence="7" key="1">
    <citation type="submission" date="2018-05" db="EMBL/GenBank/DDBJ databases">
        <authorList>
            <person name="Lanie J.A."/>
            <person name="Ng W.-L."/>
            <person name="Kazmierczak K.M."/>
            <person name="Andrzejewski T.M."/>
            <person name="Davidsen T.M."/>
            <person name="Wayne K.J."/>
            <person name="Tettelin H."/>
            <person name="Glass J.I."/>
            <person name="Rusch D."/>
            <person name="Podicherti R."/>
            <person name="Tsui H.-C.T."/>
            <person name="Winkler M.E."/>
        </authorList>
    </citation>
    <scope>NUCLEOTIDE SEQUENCE</scope>
</reference>
<dbReference type="EMBL" id="UINC01058019">
    <property type="protein sequence ID" value="SVB79807.1"/>
    <property type="molecule type" value="Genomic_DNA"/>
</dbReference>
<organism evidence="7">
    <name type="scientific">marine metagenome</name>
    <dbReference type="NCBI Taxonomy" id="408172"/>
    <lineage>
        <taxon>unclassified sequences</taxon>
        <taxon>metagenomes</taxon>
        <taxon>ecological metagenomes</taxon>
    </lineage>
</organism>
<evidence type="ECO:0000256" key="3">
    <source>
        <dbReference type="ARBA" id="ARBA00022552"/>
    </source>
</evidence>
<keyword evidence="3" id="KW-0698">rRNA processing</keyword>
<dbReference type="GO" id="GO:0008649">
    <property type="term" value="F:rRNA methyltransferase activity"/>
    <property type="evidence" value="ECO:0007669"/>
    <property type="project" value="TreeGrafter"/>
</dbReference>
<evidence type="ECO:0000256" key="6">
    <source>
        <dbReference type="ARBA" id="ARBA00022884"/>
    </source>
</evidence>
<dbReference type="PRINTS" id="PR00052">
    <property type="entry name" value="FIBRILLARIN"/>
</dbReference>
<dbReference type="PANTHER" id="PTHR10335:SF17">
    <property type="entry name" value="FIBRILLARIN"/>
    <property type="match status" value="1"/>
</dbReference>
<dbReference type="Gene3D" id="3.40.50.150">
    <property type="entry name" value="Vaccinia Virus protein VP39"/>
    <property type="match status" value="1"/>
</dbReference>
<accession>A0A382GYM9</accession>
<evidence type="ECO:0000313" key="7">
    <source>
        <dbReference type="EMBL" id="SVB79807.1"/>
    </source>
</evidence>
<dbReference type="Gene3D" id="3.30.200.20">
    <property type="entry name" value="Phosphorylase Kinase, domain 1"/>
    <property type="match status" value="1"/>
</dbReference>
<gene>
    <name evidence="7" type="ORF">METZ01_LOCUS232661</name>
</gene>
<keyword evidence="6" id="KW-0694">RNA-binding</keyword>
<dbReference type="GO" id="GO:0000494">
    <property type="term" value="P:box C/D sno(s)RNA 3'-end processing"/>
    <property type="evidence" value="ECO:0007669"/>
    <property type="project" value="TreeGrafter"/>
</dbReference>
<comment type="similarity">
    <text evidence="1">Belongs to the methyltransferase superfamily. Fibrillarin family.</text>
</comment>
<sequence>MKETRIFQIQIGNEEQLATKNMVKGTKTRKEKIVIVNNEEFLEWNPYKSKFAAAIRNGLQIIPIIKNSKVVCINLPEESTMLHISNIVGSGGSVFVIDVNKNKKSFLNKLVNTHKNIIPIYDKVDELSFFSSITGKVDALYVDIPESEQIEQIVEKYGSLLKNEGFLMFVTKKDDAILDDDIVGWMAEQRAGFDKIREITTKLKSQFEIIQEINLGVNYVMEPYHRLHAFILAQYLHKN</sequence>
<evidence type="ECO:0000256" key="1">
    <source>
        <dbReference type="ARBA" id="ARBA00010632"/>
    </source>
</evidence>
<dbReference type="GO" id="GO:1990259">
    <property type="term" value="F:histone H2AQ104 methyltransferase activity"/>
    <property type="evidence" value="ECO:0007669"/>
    <property type="project" value="TreeGrafter"/>
</dbReference>
<evidence type="ECO:0000256" key="2">
    <source>
        <dbReference type="ARBA" id="ARBA00015190"/>
    </source>
</evidence>
<proteinExistence type="inferred from homology"/>
<dbReference type="SUPFAM" id="SSF53335">
    <property type="entry name" value="S-adenosyl-L-methionine-dependent methyltransferases"/>
    <property type="match status" value="1"/>
</dbReference>
<dbReference type="AlphaFoldDB" id="A0A382GYM9"/>
<dbReference type="PANTHER" id="PTHR10335">
    <property type="entry name" value="RRNA 2-O-METHYLTRANSFERASE FIBRILLARIN"/>
    <property type="match status" value="1"/>
</dbReference>
<dbReference type="SMART" id="SM01206">
    <property type="entry name" value="Fibrillarin"/>
    <property type="match status" value="1"/>
</dbReference>
<dbReference type="InterPro" id="IPR029063">
    <property type="entry name" value="SAM-dependent_MTases_sf"/>
</dbReference>
<evidence type="ECO:0000256" key="5">
    <source>
        <dbReference type="ARBA" id="ARBA00022679"/>
    </source>
</evidence>
<dbReference type="Pfam" id="PF01269">
    <property type="entry name" value="Fibrillarin"/>
    <property type="match status" value="1"/>
</dbReference>
<evidence type="ECO:0000256" key="4">
    <source>
        <dbReference type="ARBA" id="ARBA00022603"/>
    </source>
</evidence>
<keyword evidence="4" id="KW-0489">Methyltransferase</keyword>